<comment type="caution">
    <text evidence="3">The sequence shown here is derived from an EMBL/GenBank/DDBJ whole genome shotgun (WGS) entry which is preliminary data.</text>
</comment>
<keyword evidence="1" id="KW-0175">Coiled coil</keyword>
<protein>
    <recommendedName>
        <fullName evidence="5">Flagellar FliJ protein</fullName>
    </recommendedName>
</protein>
<evidence type="ECO:0000256" key="2">
    <source>
        <dbReference type="SAM" id="MobiDB-lite"/>
    </source>
</evidence>
<gene>
    <name evidence="3" type="ORF">KUTeg_003941</name>
</gene>
<evidence type="ECO:0008006" key="5">
    <source>
        <dbReference type="Google" id="ProtNLM"/>
    </source>
</evidence>
<organism evidence="3 4">
    <name type="scientific">Tegillarca granosa</name>
    <name type="common">Malaysian cockle</name>
    <name type="synonym">Anadara granosa</name>
    <dbReference type="NCBI Taxonomy" id="220873"/>
    <lineage>
        <taxon>Eukaryota</taxon>
        <taxon>Metazoa</taxon>
        <taxon>Spiralia</taxon>
        <taxon>Lophotrochozoa</taxon>
        <taxon>Mollusca</taxon>
        <taxon>Bivalvia</taxon>
        <taxon>Autobranchia</taxon>
        <taxon>Pteriomorphia</taxon>
        <taxon>Arcoida</taxon>
        <taxon>Arcoidea</taxon>
        <taxon>Arcidae</taxon>
        <taxon>Tegillarca</taxon>
    </lineage>
</organism>
<keyword evidence="4" id="KW-1185">Reference proteome</keyword>
<feature type="coiled-coil region" evidence="1">
    <location>
        <begin position="70"/>
        <end position="119"/>
    </location>
</feature>
<proteinExistence type="predicted"/>
<feature type="region of interest" description="Disordered" evidence="2">
    <location>
        <begin position="1"/>
        <end position="23"/>
    </location>
</feature>
<name>A0ABQ9FRD5_TEGGR</name>
<evidence type="ECO:0000256" key="1">
    <source>
        <dbReference type="SAM" id="Coils"/>
    </source>
</evidence>
<reference evidence="3 4" key="1">
    <citation type="submission" date="2022-12" db="EMBL/GenBank/DDBJ databases">
        <title>Chromosome-level genome of Tegillarca granosa.</title>
        <authorList>
            <person name="Kim J."/>
        </authorList>
    </citation>
    <scope>NUCLEOTIDE SEQUENCE [LARGE SCALE GENOMIC DNA]</scope>
    <source>
        <strain evidence="3">Teg-2019</strain>
        <tissue evidence="3">Adductor muscle</tissue>
    </source>
</reference>
<evidence type="ECO:0000313" key="4">
    <source>
        <dbReference type="Proteomes" id="UP001217089"/>
    </source>
</evidence>
<sequence length="131" mass="15932">MAHNARRINLLNTTMKSKKEKEEEQQAVWEARFKKRYNDQRRREHEDSLKFFQKMVIKGEDLEQNLYNSVRNAEYTRQKQEQSVRRIKQNLSELKQKNAQKIKSEMAESFKQEQEMEQQLIREKAVLDKVS</sequence>
<dbReference type="EMBL" id="JARBDR010000214">
    <property type="protein sequence ID" value="KAJ8318850.1"/>
    <property type="molecule type" value="Genomic_DNA"/>
</dbReference>
<evidence type="ECO:0000313" key="3">
    <source>
        <dbReference type="EMBL" id="KAJ8318850.1"/>
    </source>
</evidence>
<dbReference type="Proteomes" id="UP001217089">
    <property type="component" value="Unassembled WGS sequence"/>
</dbReference>
<accession>A0ABQ9FRD5</accession>